<evidence type="ECO:0000256" key="9">
    <source>
        <dbReference type="ARBA" id="ARBA00022840"/>
    </source>
</evidence>
<dbReference type="EMBL" id="JAUDCL010000040">
    <property type="protein sequence ID" value="MDM8202459.1"/>
    <property type="molecule type" value="Genomic_DNA"/>
</dbReference>
<comment type="subcellular location">
    <subcellularLocation>
        <location evidence="1">Cell membrane</location>
        <topology evidence="1">Multi-pass membrane protein</topology>
    </subcellularLocation>
</comment>
<evidence type="ECO:0000313" key="17">
    <source>
        <dbReference type="Proteomes" id="UP001529380"/>
    </source>
</evidence>
<keyword evidence="12 15" id="KW-0472">Membrane</keyword>
<keyword evidence="6 15" id="KW-0812">Transmembrane</keyword>
<evidence type="ECO:0000256" key="8">
    <source>
        <dbReference type="ARBA" id="ARBA00022777"/>
    </source>
</evidence>
<gene>
    <name evidence="16" type="ORF">QUW08_14335</name>
</gene>
<evidence type="ECO:0000256" key="6">
    <source>
        <dbReference type="ARBA" id="ARBA00022692"/>
    </source>
</evidence>
<evidence type="ECO:0000256" key="2">
    <source>
        <dbReference type="ARBA" id="ARBA00005967"/>
    </source>
</evidence>
<keyword evidence="11" id="KW-0443">Lipid metabolism</keyword>
<dbReference type="InterPro" id="IPR036945">
    <property type="entry name" value="DAGK_sf"/>
</dbReference>
<dbReference type="Pfam" id="PF01219">
    <property type="entry name" value="DAGK_prokar"/>
    <property type="match status" value="1"/>
</dbReference>
<dbReference type="RefSeq" id="WP_289600738.1">
    <property type="nucleotide sequence ID" value="NZ_JAUDCL010000040.1"/>
</dbReference>
<keyword evidence="8 16" id="KW-0418">Kinase</keyword>
<dbReference type="EC" id="2.7.1.-" evidence="16"/>
<dbReference type="Proteomes" id="UP001529380">
    <property type="component" value="Unassembled WGS sequence"/>
</dbReference>
<name>A0ABT7UU95_9FIRM</name>
<feature type="transmembrane region" description="Helical" evidence="15">
    <location>
        <begin position="53"/>
        <end position="73"/>
    </location>
</feature>
<dbReference type="Gene3D" id="1.10.287.3610">
    <property type="match status" value="1"/>
</dbReference>
<evidence type="ECO:0000256" key="7">
    <source>
        <dbReference type="ARBA" id="ARBA00022741"/>
    </source>
</evidence>
<keyword evidence="5 16" id="KW-0808">Transferase</keyword>
<evidence type="ECO:0000256" key="5">
    <source>
        <dbReference type="ARBA" id="ARBA00022679"/>
    </source>
</evidence>
<evidence type="ECO:0000256" key="14">
    <source>
        <dbReference type="ARBA" id="ARBA00023264"/>
    </source>
</evidence>
<keyword evidence="13" id="KW-0594">Phospholipid biosynthesis</keyword>
<evidence type="ECO:0000256" key="12">
    <source>
        <dbReference type="ARBA" id="ARBA00023136"/>
    </source>
</evidence>
<evidence type="ECO:0000313" key="16">
    <source>
        <dbReference type="EMBL" id="MDM8202459.1"/>
    </source>
</evidence>
<evidence type="ECO:0000256" key="11">
    <source>
        <dbReference type="ARBA" id="ARBA00023098"/>
    </source>
</evidence>
<dbReference type="PANTHER" id="PTHR34299:SF1">
    <property type="entry name" value="DIACYLGLYCEROL KINASE"/>
    <property type="match status" value="1"/>
</dbReference>
<sequence>MKSELHRFLQGFRYAANGIWAALHAERNLRFHLCAAVYVLLLSRFYSFSRAEYALLFLCIGGVMSLELANSAVERAVDRPDAAHWAAAGLAKDMAAGAVLVFSLAAAAVGLVLFWQPAVLAGIPGWLADHPLALALLVVSLPCAVCFVLQPKKKG</sequence>
<reference evidence="16 17" key="3">
    <citation type="submission" date="2023-06" db="EMBL/GenBank/DDBJ databases">
        <authorList>
            <person name="Zeman M."/>
            <person name="Kubasova T."/>
            <person name="Jahodarova E."/>
            <person name="Nykrynova M."/>
            <person name="Rychlik I."/>
        </authorList>
    </citation>
    <scope>NUCLEOTIDE SEQUENCE [LARGE SCALE GENOMIC DNA]</scope>
    <source>
        <strain evidence="16 17">ET340</strain>
    </source>
</reference>
<proteinExistence type="inferred from homology"/>
<evidence type="ECO:0000256" key="10">
    <source>
        <dbReference type="ARBA" id="ARBA00022989"/>
    </source>
</evidence>
<keyword evidence="17" id="KW-1185">Reference proteome</keyword>
<dbReference type="CDD" id="cd14265">
    <property type="entry name" value="UDPK_IM_like"/>
    <property type="match status" value="1"/>
</dbReference>
<evidence type="ECO:0000256" key="13">
    <source>
        <dbReference type="ARBA" id="ARBA00023209"/>
    </source>
</evidence>
<dbReference type="PANTHER" id="PTHR34299">
    <property type="entry name" value="DIACYLGLYCEROL KINASE"/>
    <property type="match status" value="1"/>
</dbReference>
<dbReference type="InterPro" id="IPR000829">
    <property type="entry name" value="DAGK"/>
</dbReference>
<comment type="caution">
    <text evidence="16">The sequence shown here is derived from an EMBL/GenBank/DDBJ whole genome shotgun (WGS) entry which is preliminary data.</text>
</comment>
<keyword evidence="14" id="KW-1208">Phospholipid metabolism</keyword>
<keyword evidence="7" id="KW-0547">Nucleotide-binding</keyword>
<keyword evidence="3" id="KW-1003">Cell membrane</keyword>
<reference evidence="16 17" key="2">
    <citation type="submission" date="2023-06" db="EMBL/GenBank/DDBJ databases">
        <title>Identification and characterization of horizontal gene transfer across gut microbiota members of farm animals based on homology search.</title>
        <authorList>
            <person name="Schwarzerova J."/>
            <person name="Nykrynova M."/>
            <person name="Jureckova K."/>
            <person name="Cejkova D."/>
            <person name="Rychlik I."/>
        </authorList>
    </citation>
    <scope>NUCLEOTIDE SEQUENCE [LARGE SCALE GENOMIC DNA]</scope>
    <source>
        <strain evidence="16 17">ET340</strain>
    </source>
</reference>
<evidence type="ECO:0000256" key="1">
    <source>
        <dbReference type="ARBA" id="ARBA00004651"/>
    </source>
</evidence>
<keyword evidence="10 15" id="KW-1133">Transmembrane helix</keyword>
<keyword evidence="9" id="KW-0067">ATP-binding</keyword>
<feature type="transmembrane region" description="Helical" evidence="15">
    <location>
        <begin position="94"/>
        <end position="118"/>
    </location>
</feature>
<protein>
    <submittedName>
        <fullName evidence="16">Diacylglycerol kinase family protein</fullName>
        <ecNumber evidence="16">2.7.1.-</ecNumber>
    </submittedName>
</protein>
<reference evidence="17" key="1">
    <citation type="submission" date="2023-06" db="EMBL/GenBank/DDBJ databases">
        <title>Identification and characterization of horizontal gene transfer across gut microbiota members of farm animals based on homology search.</title>
        <authorList>
            <person name="Zeman M."/>
            <person name="Kubasova T."/>
            <person name="Jahodarova E."/>
            <person name="Nykrynova M."/>
            <person name="Rychlik I."/>
        </authorList>
    </citation>
    <scope>NUCLEOTIDE SEQUENCE [LARGE SCALE GENOMIC DNA]</scope>
    <source>
        <strain evidence="17">ET340</strain>
    </source>
</reference>
<dbReference type="InterPro" id="IPR033717">
    <property type="entry name" value="UDPK"/>
</dbReference>
<organism evidence="16 17">
    <name type="scientific">Allofournierella massiliensis</name>
    <dbReference type="NCBI Taxonomy" id="1650663"/>
    <lineage>
        <taxon>Bacteria</taxon>
        <taxon>Bacillati</taxon>
        <taxon>Bacillota</taxon>
        <taxon>Clostridia</taxon>
        <taxon>Eubacteriales</taxon>
        <taxon>Oscillospiraceae</taxon>
        <taxon>Allofournierella</taxon>
    </lineage>
</organism>
<evidence type="ECO:0000256" key="4">
    <source>
        <dbReference type="ARBA" id="ARBA00022516"/>
    </source>
</evidence>
<keyword evidence="4" id="KW-0444">Lipid biosynthesis</keyword>
<evidence type="ECO:0000256" key="3">
    <source>
        <dbReference type="ARBA" id="ARBA00022475"/>
    </source>
</evidence>
<comment type="similarity">
    <text evidence="2">Belongs to the bacterial diacylglycerol kinase family.</text>
</comment>
<dbReference type="GO" id="GO:0016301">
    <property type="term" value="F:kinase activity"/>
    <property type="evidence" value="ECO:0007669"/>
    <property type="project" value="UniProtKB-KW"/>
</dbReference>
<accession>A0ABT7UU95</accession>
<evidence type="ECO:0000256" key="15">
    <source>
        <dbReference type="SAM" id="Phobius"/>
    </source>
</evidence>
<feature type="transmembrane region" description="Helical" evidence="15">
    <location>
        <begin position="130"/>
        <end position="149"/>
    </location>
</feature>